<dbReference type="EnsemblPlants" id="Kaladp0020s0119.1.v1.1">
    <property type="protein sequence ID" value="Kaladp0020s0119.1.v1.1.CDS.1"/>
    <property type="gene ID" value="Kaladp0020s0119.v1.1"/>
</dbReference>
<dbReference type="AlphaFoldDB" id="A0A7N0T3F7"/>
<name>A0A7N0T3F7_KALFE</name>
<proteinExistence type="predicted"/>
<keyword evidence="2" id="KW-1185">Reference proteome</keyword>
<reference evidence="1" key="1">
    <citation type="submission" date="2021-01" db="UniProtKB">
        <authorList>
            <consortium name="EnsemblPlants"/>
        </authorList>
    </citation>
    <scope>IDENTIFICATION</scope>
</reference>
<organism evidence="1 2">
    <name type="scientific">Kalanchoe fedtschenkoi</name>
    <name type="common">Lavender scallops</name>
    <name type="synonym">South American air plant</name>
    <dbReference type="NCBI Taxonomy" id="63787"/>
    <lineage>
        <taxon>Eukaryota</taxon>
        <taxon>Viridiplantae</taxon>
        <taxon>Streptophyta</taxon>
        <taxon>Embryophyta</taxon>
        <taxon>Tracheophyta</taxon>
        <taxon>Spermatophyta</taxon>
        <taxon>Magnoliopsida</taxon>
        <taxon>eudicotyledons</taxon>
        <taxon>Gunneridae</taxon>
        <taxon>Pentapetalae</taxon>
        <taxon>Saxifragales</taxon>
        <taxon>Crassulaceae</taxon>
        <taxon>Kalanchoe</taxon>
    </lineage>
</organism>
<evidence type="ECO:0000313" key="2">
    <source>
        <dbReference type="Proteomes" id="UP000594263"/>
    </source>
</evidence>
<dbReference type="Gramene" id="Kaladp0020s0119.1.v1.1">
    <property type="protein sequence ID" value="Kaladp0020s0119.1.v1.1.CDS.1"/>
    <property type="gene ID" value="Kaladp0020s0119.v1.1"/>
</dbReference>
<accession>A0A7N0T3F7</accession>
<sequence>MPQRLCVCCCCSLLLFHLHLWIDFSYLFTGYLDFIHVVEIAVMTQHIQAQQTGMQASLFLEVLACRYTR</sequence>
<evidence type="ECO:0000313" key="1">
    <source>
        <dbReference type="EnsemblPlants" id="Kaladp0020s0119.1.v1.1.CDS.1"/>
    </source>
</evidence>
<dbReference type="Proteomes" id="UP000594263">
    <property type="component" value="Unplaced"/>
</dbReference>
<protein>
    <submittedName>
        <fullName evidence="1">Uncharacterized protein</fullName>
    </submittedName>
</protein>